<evidence type="ECO:0000313" key="1">
    <source>
        <dbReference type="EMBL" id="KKL45488.1"/>
    </source>
</evidence>
<feature type="non-terminal residue" evidence="1">
    <location>
        <position position="1"/>
    </location>
</feature>
<reference evidence="1" key="1">
    <citation type="journal article" date="2015" name="Nature">
        <title>Complex archaea that bridge the gap between prokaryotes and eukaryotes.</title>
        <authorList>
            <person name="Spang A."/>
            <person name="Saw J.H."/>
            <person name="Jorgensen S.L."/>
            <person name="Zaremba-Niedzwiedzka K."/>
            <person name="Martijn J."/>
            <person name="Lind A.E."/>
            <person name="van Eijk R."/>
            <person name="Schleper C."/>
            <person name="Guy L."/>
            <person name="Ettema T.J."/>
        </authorList>
    </citation>
    <scope>NUCLEOTIDE SEQUENCE</scope>
</reference>
<gene>
    <name evidence="1" type="ORF">LCGC14_2355170</name>
</gene>
<dbReference type="EMBL" id="LAZR01034367">
    <property type="protein sequence ID" value="KKL45488.1"/>
    <property type="molecule type" value="Genomic_DNA"/>
</dbReference>
<dbReference type="AlphaFoldDB" id="A0A0F9C7Y0"/>
<proteinExistence type="predicted"/>
<sequence>KLLNINEIPIISETGAVIFVKPINKFSVPVKSGLFISISGLNILPNPIKIEPIIISDIFFLVENEFFKIMVKSIKGISETTRKIRISIKYCKPVNPKSKIIRKGIKPAK</sequence>
<comment type="caution">
    <text evidence="1">The sequence shown here is derived from an EMBL/GenBank/DDBJ whole genome shotgun (WGS) entry which is preliminary data.</text>
</comment>
<accession>A0A0F9C7Y0</accession>
<organism evidence="1">
    <name type="scientific">marine sediment metagenome</name>
    <dbReference type="NCBI Taxonomy" id="412755"/>
    <lineage>
        <taxon>unclassified sequences</taxon>
        <taxon>metagenomes</taxon>
        <taxon>ecological metagenomes</taxon>
    </lineage>
</organism>
<protein>
    <submittedName>
        <fullName evidence="1">Uncharacterized protein</fullName>
    </submittedName>
</protein>
<name>A0A0F9C7Y0_9ZZZZ</name>